<keyword evidence="11" id="KW-1185">Reference proteome</keyword>
<dbReference type="InterPro" id="IPR001138">
    <property type="entry name" value="Zn2Cys6_DnaBD"/>
</dbReference>
<keyword evidence="3" id="KW-0862">Zinc</keyword>
<evidence type="ECO:0000256" key="3">
    <source>
        <dbReference type="ARBA" id="ARBA00022833"/>
    </source>
</evidence>
<evidence type="ECO:0000259" key="9">
    <source>
        <dbReference type="PROSITE" id="PS50048"/>
    </source>
</evidence>
<name>A0ABN8VP25_SACEU</name>
<dbReference type="Gene3D" id="1.20.5.170">
    <property type="match status" value="1"/>
</dbReference>
<accession>A0ABN8VP25</accession>
<dbReference type="Gene3D" id="4.10.240.10">
    <property type="entry name" value="Zn(2)-C6 fungal-type DNA-binding domain"/>
    <property type="match status" value="1"/>
</dbReference>
<dbReference type="PROSITE" id="PS00463">
    <property type="entry name" value="ZN2_CY6_FUNGAL_1"/>
    <property type="match status" value="1"/>
</dbReference>
<proteinExistence type="predicted"/>
<keyword evidence="5" id="KW-0238">DNA-binding</keyword>
<feature type="compositionally biased region" description="Low complexity" evidence="8">
    <location>
        <begin position="669"/>
        <end position="684"/>
    </location>
</feature>
<feature type="region of interest" description="Disordered" evidence="8">
    <location>
        <begin position="108"/>
        <end position="140"/>
    </location>
</feature>
<dbReference type="SMART" id="SM00906">
    <property type="entry name" value="Fungal_trans"/>
    <property type="match status" value="1"/>
</dbReference>
<evidence type="ECO:0000256" key="4">
    <source>
        <dbReference type="ARBA" id="ARBA00023015"/>
    </source>
</evidence>
<feature type="region of interest" description="Disordered" evidence="8">
    <location>
        <begin position="740"/>
        <end position="779"/>
    </location>
</feature>
<sequence length="905" mass="101349">MKLLPAMEQACDICRLKKLKCSKEKPKCSKCLKNNWECCYSPKTKRSPLTRVHLTEVESRLEKLEQLFLVMFPRENLDHVLKMDSLHDIKVLLTQLFVQNYANTNPATDKLTPIGSADNDVSRGQEQHVSSPEGDDDRDQRQLTISFGSVALHDESTIPLNCVPRDALHGFDWSEDDTTFDGLRLLRTDPNNNGFFGDGSLISTLRSIGFSPEKYINSTVNRLPTVVIDRYSLASRTTTSRFIQSYLNNFHPYCPIVHTQTLMMLYNNQIETTSKDQWQILFNSVLSIGAWCIEGESTDIDLFYYQNAKSYLTSKVFEAGSITLVIALHLLSRYTQWRKKPNTSYSYHGFSMRMAISLGLNKDLPSSFNDTSILEQRRRIWWSLYNWEFHLTLLYDRSIQFSASSTQNSISLPSSVDDMQRITTHPTIYHGTIETARLLQNFIKICGFDKTTTTTKSPISAKRCLVICNEIEDVSRQIPKFLQIDISSTALTNLLNEHLWLSFTRFQLKWKQLSLIIYVLRGFFTNLNSQQESPSHQDQNQHSSYEVERCSVLLHDAAQRTIMSINNYMDNHTLTPFFAGICVFYLFNAALVPATTLLSNPDSNSSNSDTSQSMQQISTVLLLLKKLITFKIPTCEKYIQVLEQVCAPYFSSSSSSSSSSSVASLSFANNNDKNNNNNNNNNNNVTTSSAGAAQYPQTVTSQDNNANVRQISVTVADSSSTPMKPGASFSDLVKLLSNRPSSRNSSVTISRATPPPPSSITSFPTQPQQQLQGSSVPLTPSALFGGATSYSGWNNFAETTFSFPSTTNGNGTNLATAFANPQALPQPTFTANTNPNSTNNSQLATSNFDDDNSKSMFPNWTDQTAYNALGTTTGMFNTTTMDDIYNYLFDDDETPPNPNSEQTGL</sequence>
<reference evidence="10" key="1">
    <citation type="submission" date="2022-08" db="EMBL/GenBank/DDBJ databases">
        <authorList>
            <person name="Byrne P K."/>
        </authorList>
    </citation>
    <scope>NUCLEOTIDE SEQUENCE</scope>
    <source>
        <strain evidence="10">UCD650</strain>
    </source>
</reference>
<dbReference type="PROSITE" id="PS50048">
    <property type="entry name" value="ZN2_CY6_FUNGAL_2"/>
    <property type="match status" value="1"/>
</dbReference>
<dbReference type="EMBL" id="OX291506">
    <property type="protein sequence ID" value="CAI1744465.1"/>
    <property type="molecule type" value="Genomic_DNA"/>
</dbReference>
<protein>
    <recommendedName>
        <fullName evidence="9">Zn(2)-C6 fungal-type domain-containing protein</fullName>
    </recommendedName>
</protein>
<dbReference type="InterPro" id="IPR005600">
    <property type="entry name" value="Gal4_dimer_dom"/>
</dbReference>
<evidence type="ECO:0000313" key="10">
    <source>
        <dbReference type="EMBL" id="CAI1744465.1"/>
    </source>
</evidence>
<dbReference type="CDD" id="cd00067">
    <property type="entry name" value="GAL4"/>
    <property type="match status" value="1"/>
</dbReference>
<dbReference type="Pfam" id="PF04082">
    <property type="entry name" value="Fungal_trans"/>
    <property type="match status" value="1"/>
</dbReference>
<keyword evidence="2" id="KW-0479">Metal-binding</keyword>
<comment type="subcellular location">
    <subcellularLocation>
        <location evidence="1">Nucleus</location>
    </subcellularLocation>
</comment>
<evidence type="ECO:0000313" key="11">
    <source>
        <dbReference type="Proteomes" id="UP001152964"/>
    </source>
</evidence>
<dbReference type="SUPFAM" id="SSF57701">
    <property type="entry name" value="Zn2/Cys6 DNA-binding domain"/>
    <property type="match status" value="1"/>
</dbReference>
<evidence type="ECO:0000256" key="6">
    <source>
        <dbReference type="ARBA" id="ARBA00023163"/>
    </source>
</evidence>
<evidence type="ECO:0000256" key="8">
    <source>
        <dbReference type="SAM" id="MobiDB-lite"/>
    </source>
</evidence>
<dbReference type="PANTHER" id="PTHR47424:SF3">
    <property type="entry name" value="REGULATORY PROTEIN GAL4"/>
    <property type="match status" value="1"/>
</dbReference>
<keyword evidence="7" id="KW-0539">Nucleus</keyword>
<evidence type="ECO:0000256" key="1">
    <source>
        <dbReference type="ARBA" id="ARBA00004123"/>
    </source>
</evidence>
<feature type="compositionally biased region" description="Low complexity" evidence="8">
    <location>
        <begin position="759"/>
        <end position="770"/>
    </location>
</feature>
<evidence type="ECO:0000256" key="7">
    <source>
        <dbReference type="ARBA" id="ARBA00023242"/>
    </source>
</evidence>
<evidence type="ECO:0000256" key="2">
    <source>
        <dbReference type="ARBA" id="ARBA00022723"/>
    </source>
</evidence>
<dbReference type="Pfam" id="PF03902">
    <property type="entry name" value="Gal4_dimer"/>
    <property type="match status" value="1"/>
</dbReference>
<dbReference type="InterPro" id="IPR046347">
    <property type="entry name" value="bZIP_sf"/>
</dbReference>
<dbReference type="InterPro" id="IPR051127">
    <property type="entry name" value="Fungal_SecMet_Regulators"/>
</dbReference>
<feature type="region of interest" description="Disordered" evidence="8">
    <location>
        <begin position="663"/>
        <end position="689"/>
    </location>
</feature>
<keyword evidence="4" id="KW-0805">Transcription regulation</keyword>
<dbReference type="CDD" id="cd12148">
    <property type="entry name" value="fungal_TF_MHR"/>
    <property type="match status" value="1"/>
</dbReference>
<keyword evidence="6" id="KW-0804">Transcription</keyword>
<feature type="domain" description="Zn(2)-C6 fungal-type" evidence="9">
    <location>
        <begin position="10"/>
        <end position="40"/>
    </location>
</feature>
<dbReference type="InterPro" id="IPR007219">
    <property type="entry name" value="XnlR_reg_dom"/>
</dbReference>
<dbReference type="InterPro" id="IPR036864">
    <property type="entry name" value="Zn2-C6_fun-type_DNA-bd_sf"/>
</dbReference>
<dbReference type="CDD" id="cd14654">
    <property type="entry name" value="ZIP_Gal4"/>
    <property type="match status" value="1"/>
</dbReference>
<organism evidence="10 11">
    <name type="scientific">Saccharomyces eubayanus</name>
    <name type="common">Yeast</name>
    <dbReference type="NCBI Taxonomy" id="1080349"/>
    <lineage>
        <taxon>Eukaryota</taxon>
        <taxon>Fungi</taxon>
        <taxon>Dikarya</taxon>
        <taxon>Ascomycota</taxon>
        <taxon>Saccharomycotina</taxon>
        <taxon>Saccharomycetes</taxon>
        <taxon>Saccharomycetales</taxon>
        <taxon>Saccharomycetaceae</taxon>
        <taxon>Saccharomyces</taxon>
    </lineage>
</organism>
<dbReference type="PANTHER" id="PTHR47424">
    <property type="entry name" value="REGULATORY PROTEIN GAL4"/>
    <property type="match status" value="1"/>
</dbReference>
<dbReference type="SUPFAM" id="SSF57959">
    <property type="entry name" value="Leucine zipper domain"/>
    <property type="match status" value="1"/>
</dbReference>
<dbReference type="Pfam" id="PF00172">
    <property type="entry name" value="Zn_clus"/>
    <property type="match status" value="1"/>
</dbReference>
<dbReference type="Proteomes" id="UP001152964">
    <property type="component" value="Chromosome 16"/>
</dbReference>
<gene>
    <name evidence="10" type="primary">U6500P00440</name>
    <name evidence="10" type="ORF">SEUBUCD650_0P00440</name>
</gene>
<evidence type="ECO:0000256" key="5">
    <source>
        <dbReference type="ARBA" id="ARBA00023125"/>
    </source>
</evidence>
<feature type="compositionally biased region" description="Low complexity" evidence="8">
    <location>
        <begin position="740"/>
        <end position="752"/>
    </location>
</feature>
<dbReference type="SMART" id="SM00066">
    <property type="entry name" value="GAL4"/>
    <property type="match status" value="1"/>
</dbReference>